<keyword evidence="3" id="KW-1185">Reference proteome</keyword>
<sequence length="473" mass="51554">MQRAVPWHPISESRHAKSRPPKSGINIRRKLLDVTQSKVDNYLCTRQTAYCLLETGTLTCNGITCCIPPLGCGEVLQGKLVLTQCCTHSVHAAGASNQSGAGRNVMYCGHTRESGEEPITHVLGEIGTALDIEVSMADEGETRRVRCSAGMKGSSRKPANKLHPPARFSHAKMGATPLGNAPCLSRWEASSLTTTPPRPLSLVSKTLERSSPISSRYPIRQPAAWPIGNFSQNASTSPACQSHYSQRRRSKSQILLLLVTSLPARFSSRSSSIARCRSHSSTQQLNSTPGPEARRSIYTLLALTGKVRRTPSHADRNEGRKPQENSRDKRRNSIQPSLLASHHGFACENRAGRCRWSVVFSGISRSLRPFIRALLHNHLASPSSAVKTSLLRAAQISQLSSIYVDVGVASGPGARAPVRGASVTPLQIGDRLVRSFRHPGHVSRWPHASAVSSLPFSRYVRESRRIVPTSHCC</sequence>
<protein>
    <submittedName>
        <fullName evidence="2">Uncharacterized protein</fullName>
    </submittedName>
</protein>
<reference evidence="2 3" key="1">
    <citation type="submission" date="2023-02" db="EMBL/GenBank/DDBJ databases">
        <title>LHISI_Scaffold_Assembly.</title>
        <authorList>
            <person name="Stuart O.P."/>
            <person name="Cleave R."/>
            <person name="Magrath M.J.L."/>
            <person name="Mikheyev A.S."/>
        </authorList>
    </citation>
    <scope>NUCLEOTIDE SEQUENCE [LARGE SCALE GENOMIC DNA]</scope>
    <source>
        <strain evidence="2">Daus_M_001</strain>
        <tissue evidence="2">Leg muscle</tissue>
    </source>
</reference>
<feature type="compositionally biased region" description="Basic and acidic residues" evidence="1">
    <location>
        <begin position="312"/>
        <end position="327"/>
    </location>
</feature>
<evidence type="ECO:0000313" key="2">
    <source>
        <dbReference type="EMBL" id="KAJ8883184.1"/>
    </source>
</evidence>
<dbReference type="Proteomes" id="UP001159363">
    <property type="component" value="Chromosome 4"/>
</dbReference>
<name>A0ABQ9HFT6_9NEOP</name>
<feature type="region of interest" description="Disordered" evidence="1">
    <location>
        <begin position="1"/>
        <end position="24"/>
    </location>
</feature>
<gene>
    <name evidence="2" type="ORF">PR048_015024</name>
</gene>
<accession>A0ABQ9HFT6</accession>
<evidence type="ECO:0000313" key="3">
    <source>
        <dbReference type="Proteomes" id="UP001159363"/>
    </source>
</evidence>
<proteinExistence type="predicted"/>
<comment type="caution">
    <text evidence="2">The sequence shown here is derived from an EMBL/GenBank/DDBJ whole genome shotgun (WGS) entry which is preliminary data.</text>
</comment>
<dbReference type="EMBL" id="JARBHB010000005">
    <property type="protein sequence ID" value="KAJ8883184.1"/>
    <property type="molecule type" value="Genomic_DNA"/>
</dbReference>
<organism evidence="2 3">
    <name type="scientific">Dryococelus australis</name>
    <dbReference type="NCBI Taxonomy" id="614101"/>
    <lineage>
        <taxon>Eukaryota</taxon>
        <taxon>Metazoa</taxon>
        <taxon>Ecdysozoa</taxon>
        <taxon>Arthropoda</taxon>
        <taxon>Hexapoda</taxon>
        <taxon>Insecta</taxon>
        <taxon>Pterygota</taxon>
        <taxon>Neoptera</taxon>
        <taxon>Polyneoptera</taxon>
        <taxon>Phasmatodea</taxon>
        <taxon>Verophasmatodea</taxon>
        <taxon>Anareolatae</taxon>
        <taxon>Phasmatidae</taxon>
        <taxon>Eurycanthinae</taxon>
        <taxon>Dryococelus</taxon>
    </lineage>
</organism>
<feature type="region of interest" description="Disordered" evidence="1">
    <location>
        <begin position="308"/>
        <end position="333"/>
    </location>
</feature>
<evidence type="ECO:0000256" key="1">
    <source>
        <dbReference type="SAM" id="MobiDB-lite"/>
    </source>
</evidence>